<dbReference type="GO" id="GO:0042500">
    <property type="term" value="F:aspartic endopeptidase activity, intramembrane cleaving"/>
    <property type="evidence" value="ECO:0007669"/>
    <property type="project" value="InterPro"/>
</dbReference>
<keyword evidence="5" id="KW-0256">Endoplasmic reticulum</keyword>
<evidence type="ECO:0000256" key="9">
    <source>
        <dbReference type="SAM" id="Phobius"/>
    </source>
</evidence>
<protein>
    <submittedName>
        <fullName evidence="10">Uncharacterized protein</fullName>
    </submittedName>
</protein>
<proteinExistence type="inferred from homology"/>
<sequence>MSSDPTVIPDPVEPAPTSALAYLRERHFLLLELKLLAGAVGIIYVGAHAALRRPPSASPVKRSRKAGKKAADEDDDAPISQGLELSDAITFPLTAAAMLIGLYYLIQWLQDPALLNKMLRTYLAAMSLASLTTFFAHSLDLASSFVFPRWWRGRDGPLRRVEQKARVVLVCDDVGNAVVDNGSAKAVVAADSDAAAPRQGPLPGFLGLLTGSARARRLAWSARGVLNKSWVARLFVRGVGDTEMSISSNYAMSLLLSSITAVVYFCTTSPLLSNLLGYSLCYGSFLIISPTDLLTGSLVLVGLFLYDIIMVFYTPYMLAVATQLDVPIKLTFQTAARKTMLGLGDIVLPGMVIGWALRLDLYMHYLRKIKYEPAELKVVQQDATSGGIVTRTETKHKEVKARYVNVKGRWGDVFWTRGLFSARQAPAELAAASFRKTYFYASVVGYTLGLVVTVAMLLFFQKGQPALLYLVPGVLGALVGTAWARGEMSDVWRYSEDGSLDKVDVVVELDAEGRVVKALGKAEDGVLDTTGNNDKNKDGDKKDTHHKDGSSEGNKGRQVALLSLEAASDDDLDGEEDS</sequence>
<evidence type="ECO:0000256" key="6">
    <source>
        <dbReference type="ARBA" id="ARBA00022989"/>
    </source>
</evidence>
<feature type="transmembrane region" description="Helical" evidence="9">
    <location>
        <begin position="88"/>
        <end position="106"/>
    </location>
</feature>
<feature type="region of interest" description="Disordered" evidence="8">
    <location>
        <begin position="54"/>
        <end position="75"/>
    </location>
</feature>
<dbReference type="EMBL" id="JAACLJ010000001">
    <property type="protein sequence ID" value="KAF4595246.1"/>
    <property type="molecule type" value="Genomic_DNA"/>
</dbReference>
<feature type="compositionally biased region" description="Basic and acidic residues" evidence="8">
    <location>
        <begin position="534"/>
        <end position="550"/>
    </location>
</feature>
<feature type="transmembrane region" description="Helical" evidence="9">
    <location>
        <begin position="438"/>
        <end position="460"/>
    </location>
</feature>
<evidence type="ECO:0000256" key="5">
    <source>
        <dbReference type="ARBA" id="ARBA00022824"/>
    </source>
</evidence>
<feature type="transmembrane region" description="Helical" evidence="9">
    <location>
        <begin position="250"/>
        <end position="272"/>
    </location>
</feature>
<feature type="transmembrane region" description="Helical" evidence="9">
    <location>
        <begin position="118"/>
        <end position="139"/>
    </location>
</feature>
<comment type="similarity">
    <text evidence="2">Belongs to the peptidase A22B family.</text>
</comment>
<dbReference type="Pfam" id="PF04258">
    <property type="entry name" value="Peptidase_A22B"/>
    <property type="match status" value="1"/>
</dbReference>
<comment type="subcellular location">
    <subcellularLocation>
        <location evidence="1">Endoplasmic reticulum membrane</location>
        <topology evidence="1">Multi-pass membrane protein</topology>
    </subcellularLocation>
</comment>
<feature type="transmembrane region" description="Helical" evidence="9">
    <location>
        <begin position="33"/>
        <end position="51"/>
    </location>
</feature>
<dbReference type="PANTHER" id="PTHR12174">
    <property type="entry name" value="SIGNAL PEPTIDE PEPTIDASE"/>
    <property type="match status" value="1"/>
</dbReference>
<evidence type="ECO:0000256" key="7">
    <source>
        <dbReference type="ARBA" id="ARBA00023136"/>
    </source>
</evidence>
<feature type="compositionally biased region" description="Acidic residues" evidence="8">
    <location>
        <begin position="567"/>
        <end position="578"/>
    </location>
</feature>
<dbReference type="PANTHER" id="PTHR12174:SF23">
    <property type="entry name" value="MINOR HISTOCOMPATIBILITY ANTIGEN H13"/>
    <property type="match status" value="1"/>
</dbReference>
<dbReference type="GO" id="GO:0098554">
    <property type="term" value="C:cytoplasmic side of endoplasmic reticulum membrane"/>
    <property type="evidence" value="ECO:0007669"/>
    <property type="project" value="TreeGrafter"/>
</dbReference>
<feature type="region of interest" description="Disordered" evidence="8">
    <location>
        <begin position="526"/>
        <end position="578"/>
    </location>
</feature>
<keyword evidence="7 9" id="KW-0472">Membrane</keyword>
<dbReference type="GO" id="GO:0098553">
    <property type="term" value="C:lumenal side of endoplasmic reticulum membrane"/>
    <property type="evidence" value="ECO:0007669"/>
    <property type="project" value="TreeGrafter"/>
</dbReference>
<organism evidence="10 11">
    <name type="scientific">Ophiocordyceps camponoti-floridani</name>
    <dbReference type="NCBI Taxonomy" id="2030778"/>
    <lineage>
        <taxon>Eukaryota</taxon>
        <taxon>Fungi</taxon>
        <taxon>Dikarya</taxon>
        <taxon>Ascomycota</taxon>
        <taxon>Pezizomycotina</taxon>
        <taxon>Sordariomycetes</taxon>
        <taxon>Hypocreomycetidae</taxon>
        <taxon>Hypocreales</taxon>
        <taxon>Ophiocordycipitaceae</taxon>
        <taxon>Ophiocordyceps</taxon>
    </lineage>
</organism>
<dbReference type="Proteomes" id="UP000562929">
    <property type="component" value="Unassembled WGS sequence"/>
</dbReference>
<comment type="caution">
    <text evidence="10">The sequence shown here is derived from an EMBL/GenBank/DDBJ whole genome shotgun (WGS) entry which is preliminary data.</text>
</comment>
<keyword evidence="4" id="KW-0378">Hydrolase</keyword>
<keyword evidence="11" id="KW-1185">Reference proteome</keyword>
<keyword evidence="3 9" id="KW-0812">Transmembrane</keyword>
<reference evidence="10 11" key="1">
    <citation type="journal article" date="2020" name="G3 (Bethesda)">
        <title>Genetic Underpinnings of Host Manipulation by Ophiocordyceps as Revealed by Comparative Transcriptomics.</title>
        <authorList>
            <person name="Will I."/>
            <person name="Das B."/>
            <person name="Trinh T."/>
            <person name="Brachmann A."/>
            <person name="Ohm R.A."/>
            <person name="de Bekker C."/>
        </authorList>
    </citation>
    <scope>NUCLEOTIDE SEQUENCE [LARGE SCALE GENOMIC DNA]</scope>
    <source>
        <strain evidence="10 11">EC05</strain>
    </source>
</reference>
<feature type="transmembrane region" description="Helical" evidence="9">
    <location>
        <begin position="293"/>
        <end position="319"/>
    </location>
</feature>
<evidence type="ECO:0000256" key="1">
    <source>
        <dbReference type="ARBA" id="ARBA00004477"/>
    </source>
</evidence>
<accession>A0A8H4VGW0</accession>
<dbReference type="GO" id="GO:0033619">
    <property type="term" value="P:membrane protein proteolysis"/>
    <property type="evidence" value="ECO:0007669"/>
    <property type="project" value="TreeGrafter"/>
</dbReference>
<feature type="transmembrane region" description="Helical" evidence="9">
    <location>
        <begin position="466"/>
        <end position="484"/>
    </location>
</feature>
<evidence type="ECO:0000313" key="11">
    <source>
        <dbReference type="Proteomes" id="UP000562929"/>
    </source>
</evidence>
<evidence type="ECO:0000256" key="3">
    <source>
        <dbReference type="ARBA" id="ARBA00022692"/>
    </source>
</evidence>
<dbReference type="AlphaFoldDB" id="A0A8H4VGW0"/>
<evidence type="ECO:0000256" key="4">
    <source>
        <dbReference type="ARBA" id="ARBA00022801"/>
    </source>
</evidence>
<dbReference type="GO" id="GO:0006465">
    <property type="term" value="P:signal peptide processing"/>
    <property type="evidence" value="ECO:0007669"/>
    <property type="project" value="TreeGrafter"/>
</dbReference>
<dbReference type="InterPro" id="IPR006639">
    <property type="entry name" value="Preselin/SPP"/>
</dbReference>
<evidence type="ECO:0000313" key="10">
    <source>
        <dbReference type="EMBL" id="KAF4595246.1"/>
    </source>
</evidence>
<evidence type="ECO:0000256" key="8">
    <source>
        <dbReference type="SAM" id="MobiDB-lite"/>
    </source>
</evidence>
<dbReference type="SMART" id="SM00730">
    <property type="entry name" value="PSN"/>
    <property type="match status" value="1"/>
</dbReference>
<dbReference type="OrthoDB" id="29661at2759"/>
<name>A0A8H4VGW0_9HYPO</name>
<keyword evidence="6 9" id="KW-1133">Transmembrane helix</keyword>
<evidence type="ECO:0000256" key="2">
    <source>
        <dbReference type="ARBA" id="ARBA00006859"/>
    </source>
</evidence>
<gene>
    <name evidence="10" type="ORF">GQ602_000859</name>
</gene>
<dbReference type="InterPro" id="IPR007369">
    <property type="entry name" value="Peptidase_A22B_SPP"/>
</dbReference>
<feature type="transmembrane region" description="Helical" evidence="9">
    <location>
        <begin position="339"/>
        <end position="357"/>
    </location>
</feature>